<comment type="catalytic activity">
    <reaction evidence="17 18">
        <text>a CDP-1,2-diacyl-sn-glycerol + myo-inositol = a 1,2-diacyl-sn-glycero-3-phospho-(1D-myo-inositol) + CMP + H(+)</text>
        <dbReference type="Rhea" id="RHEA:11580"/>
        <dbReference type="ChEBI" id="CHEBI:15378"/>
        <dbReference type="ChEBI" id="CHEBI:17268"/>
        <dbReference type="ChEBI" id="CHEBI:57880"/>
        <dbReference type="ChEBI" id="CHEBI:58332"/>
        <dbReference type="ChEBI" id="CHEBI:60377"/>
        <dbReference type="EC" id="2.7.8.11"/>
    </reaction>
</comment>
<keyword evidence="14 18" id="KW-0594">Phospholipid biosynthesis</keyword>
<dbReference type="GO" id="GO:0006661">
    <property type="term" value="P:phosphatidylinositol biosynthetic process"/>
    <property type="evidence" value="ECO:0007669"/>
    <property type="project" value="TreeGrafter"/>
</dbReference>
<dbReference type="InterPro" id="IPR048254">
    <property type="entry name" value="CDP_ALCOHOL_P_TRANSF_CS"/>
</dbReference>
<evidence type="ECO:0000256" key="5">
    <source>
        <dbReference type="ARBA" id="ARBA00013212"/>
    </source>
</evidence>
<organism evidence="21 22">
    <name type="scientific">Dendrobium nobile</name>
    <name type="common">Orchid</name>
    <dbReference type="NCBI Taxonomy" id="94219"/>
    <lineage>
        <taxon>Eukaryota</taxon>
        <taxon>Viridiplantae</taxon>
        <taxon>Streptophyta</taxon>
        <taxon>Embryophyta</taxon>
        <taxon>Tracheophyta</taxon>
        <taxon>Spermatophyta</taxon>
        <taxon>Magnoliopsida</taxon>
        <taxon>Liliopsida</taxon>
        <taxon>Asparagales</taxon>
        <taxon>Orchidaceae</taxon>
        <taxon>Epidendroideae</taxon>
        <taxon>Malaxideae</taxon>
        <taxon>Dendrobiinae</taxon>
        <taxon>Dendrobium</taxon>
    </lineage>
</organism>
<comment type="cofactor">
    <cofactor evidence="2">
        <name>Mg(2+)</name>
        <dbReference type="ChEBI" id="CHEBI:18420"/>
    </cofactor>
</comment>
<evidence type="ECO:0000256" key="2">
    <source>
        <dbReference type="ARBA" id="ARBA00001946"/>
    </source>
</evidence>
<dbReference type="GO" id="GO:0046872">
    <property type="term" value="F:metal ion binding"/>
    <property type="evidence" value="ECO:0007669"/>
    <property type="project" value="UniProtKB-KW"/>
</dbReference>
<evidence type="ECO:0000256" key="17">
    <source>
        <dbReference type="ARBA" id="ARBA00050166"/>
    </source>
</evidence>
<evidence type="ECO:0000256" key="19">
    <source>
        <dbReference type="RuleBase" id="RU003750"/>
    </source>
</evidence>
<dbReference type="PROSITE" id="PS00379">
    <property type="entry name" value="CDP_ALCOHOL_P_TRANSF"/>
    <property type="match status" value="1"/>
</dbReference>
<dbReference type="EMBL" id="JAGYWB010000017">
    <property type="protein sequence ID" value="KAI0494280.1"/>
    <property type="molecule type" value="Genomic_DNA"/>
</dbReference>
<dbReference type="EC" id="2.7.8.11" evidence="5 18"/>
<keyword evidence="10" id="KW-0460">Magnesium</keyword>
<dbReference type="FunFam" id="1.20.120.1760:FF:000003">
    <property type="entry name" value="CDP-diacylglycerol--inositol 3-phosphatidyltransferase"/>
    <property type="match status" value="1"/>
</dbReference>
<keyword evidence="7 18" id="KW-0808">Transferase</keyword>
<dbReference type="InterPro" id="IPR000462">
    <property type="entry name" value="CDP-OH_P_trans"/>
</dbReference>
<dbReference type="InterPro" id="IPR014387">
    <property type="entry name" value="CDP_diag_ino_3_P_euk"/>
</dbReference>
<dbReference type="Pfam" id="PF01066">
    <property type="entry name" value="CDP-OH_P_transf"/>
    <property type="match status" value="1"/>
</dbReference>
<dbReference type="PIRSF" id="PIRSF000848">
    <property type="entry name" value="CDP_diag_ino_3_P"/>
    <property type="match status" value="1"/>
</dbReference>
<evidence type="ECO:0000256" key="13">
    <source>
        <dbReference type="ARBA" id="ARBA00023136"/>
    </source>
</evidence>
<keyword evidence="22" id="KW-1185">Reference proteome</keyword>
<sequence length="225" mass="25415">MAYTATAKRTSVYLYIPNILGYLRVLLNVVAFALCFSSKLLFSILYFISFVCDGVDGWLARKFNQVSTFGAVLDMVTDRVSTACLLAILSQLYRPGLIFLALLGLDIASHWLQMYSTFLCGKSSHKDVKDKSSWLLRAYYQHRYFMAFCCVGSEVLYIILFLIHESQDESLILVCVNATKHSLPLLVIFTLALLGWGIKQIVNIIQMKTAADACVMYDMRGKEKP</sequence>
<accession>A0A8T3ADP8</accession>
<dbReference type="AlphaFoldDB" id="A0A8T3ADP8"/>
<keyword evidence="9" id="KW-0479">Metal-binding</keyword>
<dbReference type="PANTHER" id="PTHR15362">
    <property type="entry name" value="PHOSPHATIDYLINOSITOL SYNTHASE"/>
    <property type="match status" value="1"/>
</dbReference>
<evidence type="ECO:0000256" key="15">
    <source>
        <dbReference type="ARBA" id="ARBA00023211"/>
    </source>
</evidence>
<dbReference type="GO" id="GO:0005794">
    <property type="term" value="C:Golgi apparatus"/>
    <property type="evidence" value="ECO:0007669"/>
    <property type="project" value="TreeGrafter"/>
</dbReference>
<evidence type="ECO:0000256" key="6">
    <source>
        <dbReference type="ARBA" id="ARBA00022516"/>
    </source>
</evidence>
<dbReference type="GO" id="GO:0003881">
    <property type="term" value="F:CDP-diacylglycerol-inositol 3-phosphatidyltransferase activity"/>
    <property type="evidence" value="ECO:0007669"/>
    <property type="project" value="UniProtKB-UniRule"/>
</dbReference>
<gene>
    <name evidence="21" type="ORF">KFK09_024412</name>
</gene>
<dbReference type="OrthoDB" id="10251079at2759"/>
<name>A0A8T3ADP8_DENNO</name>
<evidence type="ECO:0000256" key="3">
    <source>
        <dbReference type="ARBA" id="ARBA00004141"/>
    </source>
</evidence>
<evidence type="ECO:0000313" key="21">
    <source>
        <dbReference type="EMBL" id="KAI0494280.1"/>
    </source>
</evidence>
<evidence type="ECO:0000256" key="14">
    <source>
        <dbReference type="ARBA" id="ARBA00023209"/>
    </source>
</evidence>
<evidence type="ECO:0000256" key="8">
    <source>
        <dbReference type="ARBA" id="ARBA00022692"/>
    </source>
</evidence>
<dbReference type="InterPro" id="IPR043130">
    <property type="entry name" value="CDP-OH_PTrfase_TM_dom"/>
</dbReference>
<evidence type="ECO:0000256" key="10">
    <source>
        <dbReference type="ARBA" id="ARBA00022842"/>
    </source>
</evidence>
<dbReference type="SMR" id="A0A8T3ADP8"/>
<evidence type="ECO:0000256" key="20">
    <source>
        <dbReference type="SAM" id="Phobius"/>
    </source>
</evidence>
<comment type="cofactor">
    <cofactor evidence="1">
        <name>Mn(2+)</name>
        <dbReference type="ChEBI" id="CHEBI:29035"/>
    </cofactor>
</comment>
<keyword evidence="15" id="KW-0464">Manganese</keyword>
<keyword evidence="13 18" id="KW-0472">Membrane</keyword>
<keyword evidence="6 18" id="KW-0444">Lipid biosynthesis</keyword>
<evidence type="ECO:0000256" key="12">
    <source>
        <dbReference type="ARBA" id="ARBA00023098"/>
    </source>
</evidence>
<comment type="subcellular location">
    <subcellularLocation>
        <location evidence="3">Membrane</location>
        <topology evidence="3">Multi-pass membrane protein</topology>
    </subcellularLocation>
</comment>
<keyword evidence="12 18" id="KW-0443">Lipid metabolism</keyword>
<evidence type="ECO:0000256" key="4">
    <source>
        <dbReference type="ARBA" id="ARBA00010441"/>
    </source>
</evidence>
<evidence type="ECO:0000256" key="11">
    <source>
        <dbReference type="ARBA" id="ARBA00022989"/>
    </source>
</evidence>
<dbReference type="Gene3D" id="1.20.120.1760">
    <property type="match status" value="1"/>
</dbReference>
<protein>
    <recommendedName>
        <fullName evidence="5 18">CDP-diacylglycerol--inositol 3-phosphatidyltransferase</fullName>
        <ecNumber evidence="5 18">2.7.8.11</ecNumber>
    </recommendedName>
</protein>
<feature type="transmembrane region" description="Helical" evidence="20">
    <location>
        <begin position="142"/>
        <end position="163"/>
    </location>
</feature>
<evidence type="ECO:0000256" key="18">
    <source>
        <dbReference type="PIRNR" id="PIRNR000848"/>
    </source>
</evidence>
<reference evidence="21" key="1">
    <citation type="journal article" date="2022" name="Front. Genet.">
        <title>Chromosome-Scale Assembly of the Dendrobium nobile Genome Provides Insights Into the Molecular Mechanism of the Biosynthesis of the Medicinal Active Ingredient of Dendrobium.</title>
        <authorList>
            <person name="Xu Q."/>
            <person name="Niu S.-C."/>
            <person name="Li K.-L."/>
            <person name="Zheng P.-J."/>
            <person name="Zhang X.-J."/>
            <person name="Jia Y."/>
            <person name="Liu Y."/>
            <person name="Niu Y.-X."/>
            <person name="Yu L.-H."/>
            <person name="Chen D.-F."/>
            <person name="Zhang G.-Q."/>
        </authorList>
    </citation>
    <scope>NUCLEOTIDE SEQUENCE</scope>
    <source>
        <tissue evidence="21">Leaf</tissue>
    </source>
</reference>
<keyword evidence="8 20" id="KW-0812">Transmembrane</keyword>
<evidence type="ECO:0000256" key="1">
    <source>
        <dbReference type="ARBA" id="ARBA00001936"/>
    </source>
</evidence>
<keyword evidence="16 18" id="KW-1208">Phospholipid metabolism</keyword>
<comment type="similarity">
    <text evidence="4 18 19">Belongs to the CDP-alcohol phosphatidyltransferase class-I family.</text>
</comment>
<dbReference type="GO" id="GO:0016020">
    <property type="term" value="C:membrane"/>
    <property type="evidence" value="ECO:0007669"/>
    <property type="project" value="UniProtKB-SubCell"/>
</dbReference>
<evidence type="ECO:0000256" key="16">
    <source>
        <dbReference type="ARBA" id="ARBA00023264"/>
    </source>
</evidence>
<dbReference type="PANTHER" id="PTHR15362:SF4">
    <property type="entry name" value="CDP-DIACYLGLYCEROL--INOSITOL 3-PHOSPHATIDYLTRANSFERASE"/>
    <property type="match status" value="1"/>
</dbReference>
<evidence type="ECO:0000313" key="22">
    <source>
        <dbReference type="Proteomes" id="UP000829196"/>
    </source>
</evidence>
<evidence type="ECO:0000256" key="7">
    <source>
        <dbReference type="ARBA" id="ARBA00022679"/>
    </source>
</evidence>
<proteinExistence type="inferred from homology"/>
<evidence type="ECO:0000256" key="9">
    <source>
        <dbReference type="ARBA" id="ARBA00022723"/>
    </source>
</evidence>
<feature type="transmembrane region" description="Helical" evidence="20">
    <location>
        <begin position="183"/>
        <end position="202"/>
    </location>
</feature>
<keyword evidence="11 20" id="KW-1133">Transmembrane helix</keyword>
<comment type="caution">
    <text evidence="21">The sequence shown here is derived from an EMBL/GenBank/DDBJ whole genome shotgun (WGS) entry which is preliminary data.</text>
</comment>
<dbReference type="Proteomes" id="UP000829196">
    <property type="component" value="Unassembled WGS sequence"/>
</dbReference>